<evidence type="ECO:0000256" key="1">
    <source>
        <dbReference type="ARBA" id="ARBA00022999"/>
    </source>
</evidence>
<evidence type="ECO:0000313" key="5">
    <source>
        <dbReference type="Proteomes" id="UP001497482"/>
    </source>
</evidence>
<dbReference type="Pfam" id="PF01017">
    <property type="entry name" value="STAT_alpha"/>
    <property type="match status" value="1"/>
</dbReference>
<dbReference type="Gene3D" id="1.20.1050.20">
    <property type="entry name" value="STAT transcription factor, all-alpha domain"/>
    <property type="match status" value="1"/>
</dbReference>
<evidence type="ECO:0000259" key="3">
    <source>
        <dbReference type="SMART" id="SM00964"/>
    </source>
</evidence>
<sequence length="267" mass="31215">MMAQWYQLQMLDGKYLEQVDQLYDDSFPMDIRQYLSQWIESVDWEAVTDNESLATVRFHELLSQLDDQHSRFALENNFLLQHNIRKIKRNLQDRFQEEPVIMAGIISRNLKEEQKILESAKSVEQQGEGTGSAMVLEKQKLDNIVKEIKEKVQLVDQNIKTLEDQQDECDFRMNTLRNPENEKNGMTPKELEQEKLHLNRMCLELKAKRQDVVVKLVELLNLSHSLVLSLVSEELPEWKMASPPEARLIRVFASANSPGRGRLACRY</sequence>
<evidence type="ECO:0000256" key="2">
    <source>
        <dbReference type="SAM" id="Coils"/>
    </source>
</evidence>
<dbReference type="InterPro" id="IPR013799">
    <property type="entry name" value="STAT_TF_prot_interaction"/>
</dbReference>
<protein>
    <recommendedName>
        <fullName evidence="3">STAT transcription factor protein interaction domain-containing protein</fullName>
    </recommendedName>
</protein>
<dbReference type="FunFam" id="1.10.532.10:FF:000001">
    <property type="entry name" value="Signal transducer and activator of transcription"/>
    <property type="match status" value="1"/>
</dbReference>
<name>A0AAV2L5T4_KNICA</name>
<dbReference type="AlphaFoldDB" id="A0AAV2L5T4"/>
<dbReference type="SMART" id="SM00964">
    <property type="entry name" value="STAT_int"/>
    <property type="match status" value="1"/>
</dbReference>
<dbReference type="SUPFAM" id="SSF48092">
    <property type="entry name" value="Transcription factor STAT-4 N-domain"/>
    <property type="match status" value="1"/>
</dbReference>
<dbReference type="GO" id="GO:0003700">
    <property type="term" value="F:DNA-binding transcription factor activity"/>
    <property type="evidence" value="ECO:0007669"/>
    <property type="project" value="InterPro"/>
</dbReference>
<dbReference type="EMBL" id="OZ035844">
    <property type="protein sequence ID" value="CAL1597692.1"/>
    <property type="molecule type" value="Genomic_DNA"/>
</dbReference>
<evidence type="ECO:0000313" key="4">
    <source>
        <dbReference type="EMBL" id="CAL1597692.1"/>
    </source>
</evidence>
<dbReference type="Pfam" id="PF02865">
    <property type="entry name" value="STAT_int"/>
    <property type="match status" value="1"/>
</dbReference>
<dbReference type="InterPro" id="IPR036535">
    <property type="entry name" value="STAT_N_sf"/>
</dbReference>
<dbReference type="SUPFAM" id="SSF47655">
    <property type="entry name" value="STAT"/>
    <property type="match status" value="1"/>
</dbReference>
<proteinExistence type="predicted"/>
<dbReference type="InterPro" id="IPR015988">
    <property type="entry name" value="STAT_TF_CC"/>
</dbReference>
<feature type="domain" description="STAT transcription factor protein interaction" evidence="3">
    <location>
        <begin position="3"/>
        <end position="123"/>
    </location>
</feature>
<reference evidence="4 5" key="1">
    <citation type="submission" date="2024-04" db="EMBL/GenBank/DDBJ databases">
        <authorList>
            <person name="Waldvogel A.-M."/>
            <person name="Schoenle A."/>
        </authorList>
    </citation>
    <scope>NUCLEOTIDE SEQUENCE [LARGE SCALE GENOMIC DNA]</scope>
</reference>
<organism evidence="4 5">
    <name type="scientific">Knipowitschia caucasica</name>
    <name type="common">Caucasian dwarf goby</name>
    <name type="synonym">Pomatoschistus caucasicus</name>
    <dbReference type="NCBI Taxonomy" id="637954"/>
    <lineage>
        <taxon>Eukaryota</taxon>
        <taxon>Metazoa</taxon>
        <taxon>Chordata</taxon>
        <taxon>Craniata</taxon>
        <taxon>Vertebrata</taxon>
        <taxon>Euteleostomi</taxon>
        <taxon>Actinopterygii</taxon>
        <taxon>Neopterygii</taxon>
        <taxon>Teleostei</taxon>
        <taxon>Neoteleostei</taxon>
        <taxon>Acanthomorphata</taxon>
        <taxon>Gobiaria</taxon>
        <taxon>Gobiiformes</taxon>
        <taxon>Gobioidei</taxon>
        <taxon>Gobiidae</taxon>
        <taxon>Gobiinae</taxon>
        <taxon>Knipowitschia</taxon>
    </lineage>
</organism>
<dbReference type="Gene3D" id="1.10.532.10">
    <property type="entry name" value="STAT transcription factor, N-terminal domain"/>
    <property type="match status" value="1"/>
</dbReference>
<accession>A0AAV2L5T4</accession>
<dbReference type="InterPro" id="IPR013800">
    <property type="entry name" value="STAT_TF_alpha"/>
</dbReference>
<dbReference type="PANTHER" id="PTHR11801">
    <property type="entry name" value="SIGNAL TRANSDUCER AND ACTIVATOR OF TRANSCRIPTION"/>
    <property type="match status" value="1"/>
</dbReference>
<feature type="coiled-coil region" evidence="2">
    <location>
        <begin position="138"/>
        <end position="165"/>
    </location>
</feature>
<dbReference type="Proteomes" id="UP001497482">
    <property type="component" value="Chromosome 22"/>
</dbReference>
<keyword evidence="2" id="KW-0175">Coiled coil</keyword>
<dbReference type="GO" id="GO:0007165">
    <property type="term" value="P:signal transduction"/>
    <property type="evidence" value="ECO:0007669"/>
    <property type="project" value="InterPro"/>
</dbReference>
<gene>
    <name evidence="4" type="ORF">KC01_LOCUS26183</name>
</gene>
<dbReference type="InterPro" id="IPR001217">
    <property type="entry name" value="STAT"/>
</dbReference>
<keyword evidence="5" id="KW-1185">Reference proteome</keyword>
<keyword evidence="1" id="KW-0727">SH2 domain</keyword>